<name>A0ABY2NRG4_9LEPT</name>
<dbReference type="Proteomes" id="UP000298112">
    <property type="component" value="Unassembled WGS sequence"/>
</dbReference>
<evidence type="ECO:0000313" key="2">
    <source>
        <dbReference type="Proteomes" id="UP000298112"/>
    </source>
</evidence>
<proteinExistence type="predicted"/>
<comment type="caution">
    <text evidence="1">The sequence shown here is derived from an EMBL/GenBank/DDBJ whole genome shotgun (WGS) entry which is preliminary data.</text>
</comment>
<dbReference type="RefSeq" id="WP_135657864.1">
    <property type="nucleotide sequence ID" value="NZ_RQHF01000012.1"/>
</dbReference>
<evidence type="ECO:0008006" key="3">
    <source>
        <dbReference type="Google" id="ProtNLM"/>
    </source>
</evidence>
<sequence>MNYKIYLLIALVGYNLAACKKKEVFIDVEDPFYFDLGEGCKSIQPENLNCITKKEDLLCYAIIQKAKSFDVDKIFKNTKWSSPDHEETFHYHISKKGIVTILEGGPSRTEDQYEIIGHGKIYKENGGWVYKQSCQPQPGKCQDLRFPIEYLSCDASFHPSDSEYHMSFTIGNRYYDFLDANKNEKHLSLEYDGPVKPQIRNGFELYLVPPPPK</sequence>
<evidence type="ECO:0000313" key="1">
    <source>
        <dbReference type="EMBL" id="TGM59369.1"/>
    </source>
</evidence>
<protein>
    <recommendedName>
        <fullName evidence="3">Lipoprotein</fullName>
    </recommendedName>
</protein>
<accession>A0ABY2NRG4</accession>
<reference evidence="2" key="1">
    <citation type="journal article" date="2019" name="PLoS Negl. Trop. Dis.">
        <title>Revisiting the worldwide diversity of Leptospira species in the environment.</title>
        <authorList>
            <person name="Vincent A.T."/>
            <person name="Schiettekatte O."/>
            <person name="Bourhy P."/>
            <person name="Veyrier F.J."/>
            <person name="Picardeau M."/>
        </authorList>
    </citation>
    <scope>NUCLEOTIDE SEQUENCE [LARGE SCALE GENOMIC DNA]</scope>
    <source>
        <strain evidence="2">201601955</strain>
    </source>
</reference>
<gene>
    <name evidence="1" type="ORF">EHQ95_06615</name>
</gene>
<keyword evidence="2" id="KW-1185">Reference proteome</keyword>
<dbReference type="EMBL" id="RQHF01000012">
    <property type="protein sequence ID" value="TGM59369.1"/>
    <property type="molecule type" value="Genomic_DNA"/>
</dbReference>
<organism evidence="1 2">
    <name type="scientific">Leptospira vanthielii</name>
    <dbReference type="NCBI Taxonomy" id="293085"/>
    <lineage>
        <taxon>Bacteria</taxon>
        <taxon>Pseudomonadati</taxon>
        <taxon>Spirochaetota</taxon>
        <taxon>Spirochaetia</taxon>
        <taxon>Leptospirales</taxon>
        <taxon>Leptospiraceae</taxon>
        <taxon>Leptospira</taxon>
    </lineage>
</organism>